<keyword evidence="1" id="KW-0472">Membrane</keyword>
<dbReference type="AlphaFoldDB" id="A0A2C4Q3T4"/>
<name>A0A2C4Q3T4_9BACI</name>
<evidence type="ECO:0000313" key="2">
    <source>
        <dbReference type="EMBL" id="PHD59078.1"/>
    </source>
</evidence>
<gene>
    <name evidence="2" type="ORF">COF40_28305</name>
</gene>
<comment type="caution">
    <text evidence="2">The sequence shown here is derived from an EMBL/GenBank/DDBJ whole genome shotgun (WGS) entry which is preliminary data.</text>
</comment>
<proteinExistence type="predicted"/>
<feature type="non-terminal residue" evidence="2">
    <location>
        <position position="1"/>
    </location>
</feature>
<organism evidence="2 3">
    <name type="scientific">Bacillus toyonensis</name>
    <dbReference type="NCBI Taxonomy" id="155322"/>
    <lineage>
        <taxon>Bacteria</taxon>
        <taxon>Bacillati</taxon>
        <taxon>Bacillota</taxon>
        <taxon>Bacilli</taxon>
        <taxon>Bacillales</taxon>
        <taxon>Bacillaceae</taxon>
        <taxon>Bacillus</taxon>
        <taxon>Bacillus cereus group</taxon>
    </lineage>
</organism>
<sequence length="65" mass="7513">ENNSLCVPVYSCRIAKLVPFHVQIISHVLHPFLPLIIFWVFIPIAMNAIKKETNEIVSPTHIYKE</sequence>
<feature type="transmembrane region" description="Helical" evidence="1">
    <location>
        <begin position="20"/>
        <end position="42"/>
    </location>
</feature>
<dbReference type="RefSeq" id="WP_218013114.1">
    <property type="nucleotide sequence ID" value="NZ_NUSQ01000196.1"/>
</dbReference>
<keyword evidence="1" id="KW-0812">Transmembrane</keyword>
<accession>A0A2C4Q3T4</accession>
<evidence type="ECO:0000313" key="3">
    <source>
        <dbReference type="Proteomes" id="UP000225997"/>
    </source>
</evidence>
<reference evidence="2 3" key="1">
    <citation type="submission" date="2017-09" db="EMBL/GenBank/DDBJ databases">
        <title>Large-scale bioinformatics analysis of Bacillus genomes uncovers conserved roles of natural products in bacterial physiology.</title>
        <authorList>
            <consortium name="Agbiome Team Llc"/>
            <person name="Bleich R.M."/>
            <person name="Grubbs K.J."/>
            <person name="Santa Maria K.C."/>
            <person name="Allen S.E."/>
            <person name="Farag S."/>
            <person name="Shank E.A."/>
            <person name="Bowers A."/>
        </authorList>
    </citation>
    <scope>NUCLEOTIDE SEQUENCE [LARGE SCALE GENOMIC DNA]</scope>
    <source>
        <strain evidence="2 3">AFS044250</strain>
    </source>
</reference>
<dbReference type="Proteomes" id="UP000225997">
    <property type="component" value="Unassembled WGS sequence"/>
</dbReference>
<evidence type="ECO:0000256" key="1">
    <source>
        <dbReference type="SAM" id="Phobius"/>
    </source>
</evidence>
<keyword evidence="1" id="KW-1133">Transmembrane helix</keyword>
<dbReference type="EMBL" id="NUSQ01000196">
    <property type="protein sequence ID" value="PHD59078.1"/>
    <property type="molecule type" value="Genomic_DNA"/>
</dbReference>
<protein>
    <submittedName>
        <fullName evidence="2">Uncharacterized protein</fullName>
    </submittedName>
</protein>